<keyword evidence="6 9" id="KW-1133">Transmembrane helix</keyword>
<dbReference type="AlphaFoldDB" id="T1GH71"/>
<feature type="transmembrane region" description="Helical" evidence="9">
    <location>
        <begin position="26"/>
        <end position="44"/>
    </location>
</feature>
<evidence type="ECO:0000256" key="5">
    <source>
        <dbReference type="ARBA" id="ARBA00022792"/>
    </source>
</evidence>
<evidence type="ECO:0000256" key="7">
    <source>
        <dbReference type="ARBA" id="ARBA00023128"/>
    </source>
</evidence>
<dbReference type="InterPro" id="IPR051389">
    <property type="entry name" value="Cytochrome_c_oxidase_VIc"/>
</dbReference>
<evidence type="ECO:0000256" key="1">
    <source>
        <dbReference type="ARBA" id="ARBA00004434"/>
    </source>
</evidence>
<keyword evidence="4 9" id="KW-0812">Transmembrane</keyword>
<dbReference type="STRING" id="36166.T1GH71"/>
<name>T1GH71_MEGSC</name>
<dbReference type="PANTHER" id="PTHR48416:SF1">
    <property type="entry name" value="CYTOCHROME C OXIDASE SUBUNIT 6C"/>
    <property type="match status" value="1"/>
</dbReference>
<keyword evidence="11" id="KW-1185">Reference proteome</keyword>
<evidence type="ECO:0000256" key="6">
    <source>
        <dbReference type="ARBA" id="ARBA00022989"/>
    </source>
</evidence>
<proteinExistence type="inferred from homology"/>
<evidence type="ECO:0000256" key="9">
    <source>
        <dbReference type="SAM" id="Phobius"/>
    </source>
</evidence>
<comment type="similarity">
    <text evidence="3">Belongs to the cytochrome c oxidase subunit 6c family.</text>
</comment>
<reference evidence="11" key="1">
    <citation type="submission" date="2013-02" db="EMBL/GenBank/DDBJ databases">
        <authorList>
            <person name="Hughes D."/>
        </authorList>
    </citation>
    <scope>NUCLEOTIDE SEQUENCE</scope>
    <source>
        <strain>Durham</strain>
        <strain evidence="11">NC isolate 2 -- Noor lab</strain>
    </source>
</reference>
<dbReference type="SUPFAM" id="SSF81415">
    <property type="entry name" value="Mitochondrial cytochrome c oxidase subunit VIc"/>
    <property type="match status" value="1"/>
</dbReference>
<sequence>MTSTPATASAQKPVLKGLNNAFIKKHLFIAIGLTAVATVAYKFLVNDPRKQAYADFYKKSTLINPSKG</sequence>
<protein>
    <submittedName>
        <fullName evidence="10">Uncharacterized protein</fullName>
    </submittedName>
</protein>
<evidence type="ECO:0000256" key="4">
    <source>
        <dbReference type="ARBA" id="ARBA00022692"/>
    </source>
</evidence>
<dbReference type="InterPro" id="IPR037169">
    <property type="entry name" value="Cytochrome_c_oxidase_VIc_sf"/>
</dbReference>
<dbReference type="Pfam" id="PF02937">
    <property type="entry name" value="COX6C"/>
    <property type="match status" value="1"/>
</dbReference>
<dbReference type="EnsemblMetazoa" id="MESCA002760-RA">
    <property type="protein sequence ID" value="MESCA002760-PA"/>
    <property type="gene ID" value="MESCA002760"/>
</dbReference>
<dbReference type="EMBL" id="CAQQ02047531">
    <property type="status" value="NOT_ANNOTATED_CDS"/>
    <property type="molecule type" value="Genomic_DNA"/>
</dbReference>
<evidence type="ECO:0000313" key="11">
    <source>
        <dbReference type="Proteomes" id="UP000015102"/>
    </source>
</evidence>
<dbReference type="GO" id="GO:0005743">
    <property type="term" value="C:mitochondrial inner membrane"/>
    <property type="evidence" value="ECO:0007669"/>
    <property type="project" value="UniProtKB-SubCell"/>
</dbReference>
<organism evidence="10 11">
    <name type="scientific">Megaselia scalaris</name>
    <name type="common">Humpbacked fly</name>
    <name type="synonym">Phora scalaris</name>
    <dbReference type="NCBI Taxonomy" id="36166"/>
    <lineage>
        <taxon>Eukaryota</taxon>
        <taxon>Metazoa</taxon>
        <taxon>Ecdysozoa</taxon>
        <taxon>Arthropoda</taxon>
        <taxon>Hexapoda</taxon>
        <taxon>Insecta</taxon>
        <taxon>Pterygota</taxon>
        <taxon>Neoptera</taxon>
        <taxon>Endopterygota</taxon>
        <taxon>Diptera</taxon>
        <taxon>Brachycera</taxon>
        <taxon>Muscomorpha</taxon>
        <taxon>Platypezoidea</taxon>
        <taxon>Phoridae</taxon>
        <taxon>Megaseliini</taxon>
        <taxon>Megaselia</taxon>
    </lineage>
</organism>
<accession>T1GH71</accession>
<comment type="pathway">
    <text evidence="2">Energy metabolism; oxidative phosphorylation.</text>
</comment>
<reference evidence="10" key="2">
    <citation type="submission" date="2015-06" db="UniProtKB">
        <authorList>
            <consortium name="EnsemblMetazoa"/>
        </authorList>
    </citation>
    <scope>IDENTIFICATION</scope>
</reference>
<evidence type="ECO:0000256" key="3">
    <source>
        <dbReference type="ARBA" id="ARBA00007204"/>
    </source>
</evidence>
<dbReference type="Gene3D" id="4.10.93.10">
    <property type="entry name" value="Mitochondrial cytochrome c oxidase subunit VIc/VIIs"/>
    <property type="match status" value="1"/>
</dbReference>
<keyword evidence="7" id="KW-0496">Mitochondrion</keyword>
<keyword evidence="5" id="KW-0999">Mitochondrion inner membrane</keyword>
<dbReference type="Proteomes" id="UP000015102">
    <property type="component" value="Unassembled WGS sequence"/>
</dbReference>
<evidence type="ECO:0000256" key="8">
    <source>
        <dbReference type="ARBA" id="ARBA00023136"/>
    </source>
</evidence>
<comment type="subcellular location">
    <subcellularLocation>
        <location evidence="1">Mitochondrion inner membrane</location>
        <topology evidence="1">Single-pass membrane protein</topology>
    </subcellularLocation>
</comment>
<dbReference type="HOGENOM" id="CLU_2796875_0_0_1"/>
<keyword evidence="8 9" id="KW-0472">Membrane</keyword>
<dbReference type="InterPro" id="IPR034884">
    <property type="entry name" value="Cytochrome_c_oxidase_VIc/VIIs"/>
</dbReference>
<dbReference type="PANTHER" id="PTHR48416">
    <property type="entry name" value="CYTOCHROME C OXIDASE SUBUNIT 6C"/>
    <property type="match status" value="1"/>
</dbReference>
<evidence type="ECO:0000256" key="2">
    <source>
        <dbReference type="ARBA" id="ARBA00004673"/>
    </source>
</evidence>
<evidence type="ECO:0000313" key="10">
    <source>
        <dbReference type="EnsemblMetazoa" id="MESCA002760-PA"/>
    </source>
</evidence>